<dbReference type="GO" id="GO:0050660">
    <property type="term" value="F:flavin adenine dinucleotide binding"/>
    <property type="evidence" value="ECO:0007669"/>
    <property type="project" value="TreeGrafter"/>
</dbReference>
<evidence type="ECO:0000256" key="2">
    <source>
        <dbReference type="ARBA" id="ARBA00022630"/>
    </source>
</evidence>
<organism evidence="9 10">
    <name type="scientific">Nocardiopsis ansamitocini</name>
    <dbReference type="NCBI Taxonomy" id="1670832"/>
    <lineage>
        <taxon>Bacteria</taxon>
        <taxon>Bacillati</taxon>
        <taxon>Actinomycetota</taxon>
        <taxon>Actinomycetes</taxon>
        <taxon>Streptosporangiales</taxon>
        <taxon>Nocardiopsidaceae</taxon>
        <taxon>Nocardiopsis</taxon>
    </lineage>
</organism>
<dbReference type="GO" id="GO:0006103">
    <property type="term" value="P:2-oxoglutarate metabolic process"/>
    <property type="evidence" value="ECO:0007669"/>
    <property type="project" value="TreeGrafter"/>
</dbReference>
<dbReference type="SUPFAM" id="SSF55424">
    <property type="entry name" value="FAD/NAD-linked reductases, dimerisation (C-terminal) domain"/>
    <property type="match status" value="1"/>
</dbReference>
<feature type="binding site" evidence="5">
    <location>
        <position position="115"/>
    </location>
    <ligand>
        <name>FAD</name>
        <dbReference type="ChEBI" id="CHEBI:57692"/>
    </ligand>
</feature>
<comment type="caution">
    <text evidence="9">The sequence shown here is derived from an EMBL/GenBank/DDBJ whole genome shotgun (WGS) entry which is preliminary data.</text>
</comment>
<evidence type="ECO:0000313" key="9">
    <source>
        <dbReference type="EMBL" id="GLU45757.1"/>
    </source>
</evidence>
<dbReference type="InterPro" id="IPR023753">
    <property type="entry name" value="FAD/NAD-binding_dom"/>
</dbReference>
<dbReference type="InterPro" id="IPR050151">
    <property type="entry name" value="Class-I_Pyr_Nuc-Dis_Oxidored"/>
</dbReference>
<dbReference type="PRINTS" id="PR00411">
    <property type="entry name" value="PNDRDTASEI"/>
</dbReference>
<keyword evidence="3 5" id="KW-0274">FAD</keyword>
<dbReference type="InterPro" id="IPR001100">
    <property type="entry name" value="Pyr_nuc-diS_OxRdtase"/>
</dbReference>
<feature type="binding site" evidence="5">
    <location>
        <position position="52"/>
    </location>
    <ligand>
        <name>FAD</name>
        <dbReference type="ChEBI" id="CHEBI:57692"/>
    </ligand>
</feature>
<evidence type="ECO:0000256" key="1">
    <source>
        <dbReference type="ARBA" id="ARBA00007532"/>
    </source>
</evidence>
<name>A0A9W6P269_9ACTN</name>
<feature type="disulfide bond" description="Redox-active" evidence="6">
    <location>
        <begin position="43"/>
        <end position="48"/>
    </location>
</feature>
<dbReference type="EMBL" id="BSQG01000001">
    <property type="protein sequence ID" value="GLU45757.1"/>
    <property type="molecule type" value="Genomic_DNA"/>
</dbReference>
<feature type="binding site" evidence="5">
    <location>
        <position position="273"/>
    </location>
    <ligand>
        <name>NAD(+)</name>
        <dbReference type="ChEBI" id="CHEBI:57540"/>
    </ligand>
</feature>
<evidence type="ECO:0000256" key="6">
    <source>
        <dbReference type="PIRSR" id="PIRSR000350-4"/>
    </source>
</evidence>
<keyword evidence="5" id="KW-0547">Nucleotide-binding</keyword>
<proteinExistence type="inferred from homology"/>
<comment type="cofactor">
    <cofactor evidence="5">
        <name>FAD</name>
        <dbReference type="ChEBI" id="CHEBI:57692"/>
    </cofactor>
    <text evidence="5">Binds 1 FAD per subunit.</text>
</comment>
<evidence type="ECO:0000256" key="3">
    <source>
        <dbReference type="ARBA" id="ARBA00022827"/>
    </source>
</evidence>
<dbReference type="InterPro" id="IPR016156">
    <property type="entry name" value="FAD/NAD-linked_Rdtase_dimer_sf"/>
</dbReference>
<gene>
    <name evidence="9" type="ORF">Nans01_01080</name>
</gene>
<dbReference type="PRINTS" id="PR00368">
    <property type="entry name" value="FADPNR"/>
</dbReference>
<dbReference type="SUPFAM" id="SSF51905">
    <property type="entry name" value="FAD/NAD(P)-binding domain"/>
    <property type="match status" value="1"/>
</dbReference>
<keyword evidence="10" id="KW-1185">Reference proteome</keyword>
<sequence>MAEHEFDLVVIGGGPTGENVADRAVAGGLSVALVEAGLVGGECSYWACIPSKTLLRPAAALGQAKAVQGSAQAVTGVIDARAVLRRRDEMVAGFDDSGQADWLKGAGVTLVRGRGRITAPRIVEATGPDGATVTLTARLAVAVCTGSVPVLPPIPGLAQAQPWTNREATAAESVPDSLVVVGGGVVACELAWAWRSLGARVHQLVRGPRLLAGNEPFAGELVAAALREAGVDLRMETETVEVSRVPGGERTVRFTTGGRSESVTAAELLMATGRRPATDGLGLEALGLGTAALADVDDDCRVRGVAGGWLYSVGDVNGRAALTHMGKYQARAVGDTIAARSRGEAAEPRPWTRWAATADHRAVPQVIFTEPEVAAVGLTEHAAREAGLRVRAVEYDLGSVSGATLFDPGYRGRAKMVVDEDRQVVVGATLVGPGVGELIHAATVAVVGEVPLERLWHAVPSFPTVSEVWLRLLETYGR</sequence>
<keyword evidence="4 5" id="KW-0520">NAD</keyword>
<feature type="domain" description="Pyridine nucleotide-disulphide oxidoreductase dimerisation" evidence="7">
    <location>
        <begin position="363"/>
        <end position="469"/>
    </location>
</feature>
<evidence type="ECO:0000313" key="10">
    <source>
        <dbReference type="Proteomes" id="UP001165092"/>
    </source>
</evidence>
<dbReference type="Gene3D" id="3.30.390.30">
    <property type="match status" value="1"/>
</dbReference>
<evidence type="ECO:0000256" key="5">
    <source>
        <dbReference type="PIRSR" id="PIRSR000350-3"/>
    </source>
</evidence>
<feature type="binding site" evidence="5">
    <location>
        <begin position="182"/>
        <end position="189"/>
    </location>
    <ligand>
        <name>NAD(+)</name>
        <dbReference type="ChEBI" id="CHEBI:57540"/>
    </ligand>
</feature>
<dbReference type="Pfam" id="PF07992">
    <property type="entry name" value="Pyr_redox_2"/>
    <property type="match status" value="1"/>
</dbReference>
<dbReference type="PANTHER" id="PTHR22912">
    <property type="entry name" value="DISULFIDE OXIDOREDUCTASE"/>
    <property type="match status" value="1"/>
</dbReference>
<dbReference type="InterPro" id="IPR036188">
    <property type="entry name" value="FAD/NAD-bd_sf"/>
</dbReference>
<dbReference type="InterPro" id="IPR004099">
    <property type="entry name" value="Pyr_nucl-diS_OxRdtase_dimer"/>
</dbReference>
<dbReference type="RefSeq" id="WP_285756644.1">
    <property type="nucleotide sequence ID" value="NZ_BSQG01000001.1"/>
</dbReference>
<evidence type="ECO:0000256" key="4">
    <source>
        <dbReference type="ARBA" id="ARBA00023027"/>
    </source>
</evidence>
<evidence type="ECO:0000259" key="7">
    <source>
        <dbReference type="Pfam" id="PF02852"/>
    </source>
</evidence>
<protein>
    <submittedName>
        <fullName evidence="9">Oxidoreductase</fullName>
    </submittedName>
</protein>
<dbReference type="GO" id="GO:0004148">
    <property type="term" value="F:dihydrolipoyl dehydrogenase (NADH) activity"/>
    <property type="evidence" value="ECO:0007669"/>
    <property type="project" value="TreeGrafter"/>
</dbReference>
<dbReference type="AlphaFoldDB" id="A0A9W6P269"/>
<dbReference type="PIRSF" id="PIRSF000350">
    <property type="entry name" value="Mercury_reductase_MerA"/>
    <property type="match status" value="1"/>
</dbReference>
<dbReference type="Gene3D" id="3.50.50.60">
    <property type="entry name" value="FAD/NAD(P)-binding domain"/>
    <property type="match status" value="2"/>
</dbReference>
<dbReference type="Pfam" id="PF02852">
    <property type="entry name" value="Pyr_redox_dim"/>
    <property type="match status" value="1"/>
</dbReference>
<reference evidence="9" key="1">
    <citation type="submission" date="2023-02" db="EMBL/GenBank/DDBJ databases">
        <title>Nocardiopsis ansamitocini NBRC 112285.</title>
        <authorList>
            <person name="Ichikawa N."/>
            <person name="Sato H."/>
            <person name="Tonouchi N."/>
        </authorList>
    </citation>
    <scope>NUCLEOTIDE SEQUENCE</scope>
    <source>
        <strain evidence="9">NBRC 112285</strain>
    </source>
</reference>
<dbReference type="PANTHER" id="PTHR22912:SF151">
    <property type="entry name" value="DIHYDROLIPOYL DEHYDROGENASE, MITOCHONDRIAL"/>
    <property type="match status" value="1"/>
</dbReference>
<dbReference type="Proteomes" id="UP001165092">
    <property type="component" value="Unassembled WGS sequence"/>
</dbReference>
<keyword evidence="2" id="KW-0285">Flavoprotein</keyword>
<feature type="binding site" evidence="5">
    <location>
        <begin position="145"/>
        <end position="147"/>
    </location>
    <ligand>
        <name>FAD</name>
        <dbReference type="ChEBI" id="CHEBI:57692"/>
    </ligand>
</feature>
<feature type="domain" description="FAD/NAD(P)-binding" evidence="8">
    <location>
        <begin position="6"/>
        <end position="329"/>
    </location>
</feature>
<accession>A0A9W6P269</accession>
<evidence type="ECO:0000259" key="8">
    <source>
        <dbReference type="Pfam" id="PF07992"/>
    </source>
</evidence>
<comment type="similarity">
    <text evidence="1">Belongs to the class-I pyridine nucleotide-disulfide oxidoreductase family.</text>
</comment>
<feature type="binding site" evidence="5">
    <location>
        <position position="315"/>
    </location>
    <ligand>
        <name>FAD</name>
        <dbReference type="ChEBI" id="CHEBI:57692"/>
    </ligand>
</feature>